<evidence type="ECO:0000313" key="1">
    <source>
        <dbReference type="EMBL" id="KAF1837025.1"/>
    </source>
</evidence>
<dbReference type="EMBL" id="ML975266">
    <property type="protein sequence ID" value="KAF1837025.1"/>
    <property type="molecule type" value="Genomic_DNA"/>
</dbReference>
<reference evidence="1" key="1">
    <citation type="submission" date="2020-01" db="EMBL/GenBank/DDBJ databases">
        <authorList>
            <consortium name="DOE Joint Genome Institute"/>
            <person name="Haridas S."/>
            <person name="Albert R."/>
            <person name="Binder M."/>
            <person name="Bloem J."/>
            <person name="Labutti K."/>
            <person name="Salamov A."/>
            <person name="Andreopoulos B."/>
            <person name="Baker S.E."/>
            <person name="Barry K."/>
            <person name="Bills G."/>
            <person name="Bluhm B.H."/>
            <person name="Cannon C."/>
            <person name="Castanera R."/>
            <person name="Culley D.E."/>
            <person name="Daum C."/>
            <person name="Ezra D."/>
            <person name="Gonzalez J.B."/>
            <person name="Henrissat B."/>
            <person name="Kuo A."/>
            <person name="Liang C."/>
            <person name="Lipzen A."/>
            <person name="Lutzoni F."/>
            <person name="Magnuson J."/>
            <person name="Mondo S."/>
            <person name="Nolan M."/>
            <person name="Ohm R."/>
            <person name="Pangilinan J."/>
            <person name="Park H.-J."/>
            <person name="Ramirez L."/>
            <person name="Alfaro M."/>
            <person name="Sun H."/>
            <person name="Tritt A."/>
            <person name="Yoshinaga Y."/>
            <person name="Zwiers L.-H."/>
            <person name="Turgeon B.G."/>
            <person name="Goodwin S.B."/>
            <person name="Spatafora J.W."/>
            <person name="Crous P.W."/>
            <person name="Grigoriev I.V."/>
        </authorList>
    </citation>
    <scope>NUCLEOTIDE SEQUENCE</scope>
    <source>
        <strain evidence="1">P77</strain>
    </source>
</reference>
<sequence length="56" mass="6454">MLPAIKILPLPNDEHVTRDRQDFDPLLLHVRLHKVQPELHPLDQMVLGLLAPKFAI</sequence>
<name>A0A6A5KFK2_9PLEO</name>
<evidence type="ECO:0000313" key="2">
    <source>
        <dbReference type="Proteomes" id="UP000800040"/>
    </source>
</evidence>
<gene>
    <name evidence="1" type="ORF">BDW02DRAFT_566442</name>
</gene>
<organism evidence="1 2">
    <name type="scientific">Decorospora gaudefroyi</name>
    <dbReference type="NCBI Taxonomy" id="184978"/>
    <lineage>
        <taxon>Eukaryota</taxon>
        <taxon>Fungi</taxon>
        <taxon>Dikarya</taxon>
        <taxon>Ascomycota</taxon>
        <taxon>Pezizomycotina</taxon>
        <taxon>Dothideomycetes</taxon>
        <taxon>Pleosporomycetidae</taxon>
        <taxon>Pleosporales</taxon>
        <taxon>Pleosporineae</taxon>
        <taxon>Pleosporaceae</taxon>
        <taxon>Decorospora</taxon>
    </lineage>
</organism>
<accession>A0A6A5KFK2</accession>
<dbReference type="AlphaFoldDB" id="A0A6A5KFK2"/>
<dbReference type="Proteomes" id="UP000800040">
    <property type="component" value="Unassembled WGS sequence"/>
</dbReference>
<keyword evidence="2" id="KW-1185">Reference proteome</keyword>
<proteinExistence type="predicted"/>
<feature type="non-terminal residue" evidence="1">
    <location>
        <position position="56"/>
    </location>
</feature>
<protein>
    <submittedName>
        <fullName evidence="1">Uncharacterized protein</fullName>
    </submittedName>
</protein>